<proteinExistence type="predicted"/>
<comment type="caution">
    <text evidence="3">The sequence shown here is derived from an EMBL/GenBank/DDBJ whole genome shotgun (WGS) entry which is preliminary data.</text>
</comment>
<dbReference type="Gene3D" id="1.25.40.20">
    <property type="entry name" value="Ankyrin repeat-containing domain"/>
    <property type="match status" value="1"/>
</dbReference>
<reference evidence="4" key="1">
    <citation type="submission" date="2022-01" db="EMBL/GenBank/DDBJ databases">
        <title>Lysobacter chinensis sp. nov., a bacterium isolated from cow dung compost.</title>
        <authorList>
            <person name="Zhou L.Y."/>
        </authorList>
    </citation>
    <scope>NUCLEOTIDE SEQUENCE [LARGE SCALE GENOMIC DNA]</scope>
    <source>
        <strain evidence="4">TLK-CK17</strain>
    </source>
</reference>
<evidence type="ECO:0000313" key="4">
    <source>
        <dbReference type="Proteomes" id="UP001430796"/>
    </source>
</evidence>
<name>A0ABS9HTE2_9GAMM</name>
<reference evidence="3 4" key="2">
    <citation type="submission" date="2022-01" db="EMBL/GenBank/DDBJ databases">
        <title>Lysobacter chinensis sp. nov., a bacterium isolated from cow dung compost.</title>
        <authorList>
            <person name="Liu Y."/>
        </authorList>
    </citation>
    <scope>NUCLEOTIDE SEQUENCE [LARGE SCALE GENOMIC DNA]</scope>
    <source>
        <strain evidence="3 4">TLK-CK17</strain>
    </source>
</reference>
<evidence type="ECO:0000256" key="2">
    <source>
        <dbReference type="SAM" id="MobiDB-lite"/>
    </source>
</evidence>
<gene>
    <name evidence="3" type="ORF">L3V18_10295</name>
</gene>
<dbReference type="PROSITE" id="PS50088">
    <property type="entry name" value="ANK_REPEAT"/>
    <property type="match status" value="1"/>
</dbReference>
<feature type="repeat" description="ANK" evidence="1">
    <location>
        <begin position="171"/>
        <end position="203"/>
    </location>
</feature>
<dbReference type="Proteomes" id="UP001430796">
    <property type="component" value="Unassembled WGS sequence"/>
</dbReference>
<dbReference type="InterPro" id="IPR036770">
    <property type="entry name" value="Ankyrin_rpt-contain_sf"/>
</dbReference>
<dbReference type="PROSITE" id="PS50297">
    <property type="entry name" value="ANK_REP_REGION"/>
    <property type="match status" value="1"/>
</dbReference>
<dbReference type="PANTHER" id="PTHR46224">
    <property type="entry name" value="ANKYRIN REPEAT FAMILY PROTEIN"/>
    <property type="match status" value="1"/>
</dbReference>
<sequence length="375" mass="40949">MTMKECLQDPHAAVRIAIPQAGDLWYLPDIPANSDMKPGSILHGWIGQLLCGPLLCSLLASCWAGLPSTPEALARQRAEGVFDDPRAQALAVAAELNRTDEMRRLMRDEGVDPDLFFGKQNDRLPLVAWPILARSPEGLKAMLENGADPNARSPDQRVTKHDDGSGGTYFLGITALQVAAPLDDQTYLKLLLEHGADPDTPTRGTESMLYYAKVNGAPWSSIQMLIERGAKVTGYAGMGASIIGSYASFADFDKVYWLLEHGADPMDPADHGPSLPPPQSHVIDHIYWYPAKTADGRRWQRKSQLWLLEHGYPQPEKMSDHIRKTRADFGCPTDEKDIPLPRPGDTLNDTKEDFDVDPCQSPGASGLFGAAAGPG</sequence>
<feature type="region of interest" description="Disordered" evidence="2">
    <location>
        <begin position="330"/>
        <end position="375"/>
    </location>
</feature>
<keyword evidence="1" id="KW-0040">ANK repeat</keyword>
<dbReference type="InterPro" id="IPR002110">
    <property type="entry name" value="Ankyrin_rpt"/>
</dbReference>
<evidence type="ECO:0000313" key="3">
    <source>
        <dbReference type="EMBL" id="MCF7222171.1"/>
    </source>
</evidence>
<keyword evidence="4" id="KW-1185">Reference proteome</keyword>
<reference evidence="3 4" key="3">
    <citation type="submission" date="2022-01" db="EMBL/GenBank/DDBJ databases">
        <authorList>
            <person name="Zhou L.Y."/>
        </authorList>
    </citation>
    <scope>NUCLEOTIDE SEQUENCE [LARGE SCALE GENOMIC DNA]</scope>
    <source>
        <strain evidence="3 4">TLK-CK17</strain>
    </source>
</reference>
<accession>A0ABS9HTE2</accession>
<dbReference type="EMBL" id="JAKJPO010000005">
    <property type="protein sequence ID" value="MCF7222171.1"/>
    <property type="molecule type" value="Genomic_DNA"/>
</dbReference>
<feature type="compositionally biased region" description="Basic and acidic residues" evidence="2">
    <location>
        <begin position="330"/>
        <end position="339"/>
    </location>
</feature>
<organism evidence="3 4">
    <name type="scientific">Marilutibacter chinensis</name>
    <dbReference type="NCBI Taxonomy" id="2912247"/>
    <lineage>
        <taxon>Bacteria</taxon>
        <taxon>Pseudomonadati</taxon>
        <taxon>Pseudomonadota</taxon>
        <taxon>Gammaproteobacteria</taxon>
        <taxon>Lysobacterales</taxon>
        <taxon>Lysobacteraceae</taxon>
        <taxon>Marilutibacter</taxon>
    </lineage>
</organism>
<evidence type="ECO:0000256" key="1">
    <source>
        <dbReference type="PROSITE-ProRule" id="PRU00023"/>
    </source>
</evidence>
<dbReference type="SUPFAM" id="SSF48403">
    <property type="entry name" value="Ankyrin repeat"/>
    <property type="match status" value="1"/>
</dbReference>
<dbReference type="InterPro" id="IPR051616">
    <property type="entry name" value="Cul2-RING_E3_ligase_SR"/>
</dbReference>
<protein>
    <submittedName>
        <fullName evidence="3">Ankyrin repeat domain-containing protein</fullName>
    </submittedName>
</protein>
<dbReference type="PANTHER" id="PTHR46224:SF61">
    <property type="entry name" value="ANKYRIN-LIKE PROTEIN"/>
    <property type="match status" value="1"/>
</dbReference>
<dbReference type="Pfam" id="PF00023">
    <property type="entry name" value="Ank"/>
    <property type="match status" value="1"/>
</dbReference>